<proteinExistence type="inferred from homology"/>
<dbReference type="EC" id="2.3.1.184" evidence="6"/>
<reference evidence="7 8" key="1">
    <citation type="submission" date="2016-12" db="EMBL/GenBank/DDBJ databases">
        <authorList>
            <person name="Song W.-J."/>
            <person name="Kurnit D.M."/>
        </authorList>
    </citation>
    <scope>NUCLEOTIDE SEQUENCE [LARGE SCALE GENOMIC DNA]</scope>
    <source>
        <strain evidence="7 8">CGMCC 1.10808</strain>
    </source>
</reference>
<protein>
    <recommendedName>
        <fullName evidence="6">Acyl-homoserine-lactone synthase</fullName>
        <ecNumber evidence="6">2.3.1.184</ecNumber>
    </recommendedName>
    <alternativeName>
        <fullName evidence="6">Autoinducer synthesis protein</fullName>
    </alternativeName>
</protein>
<evidence type="ECO:0000256" key="2">
    <source>
        <dbReference type="ARBA" id="ARBA00022679"/>
    </source>
</evidence>
<dbReference type="GO" id="GO:0007165">
    <property type="term" value="P:signal transduction"/>
    <property type="evidence" value="ECO:0007669"/>
    <property type="project" value="TreeGrafter"/>
</dbReference>
<comment type="catalytic activity">
    <reaction evidence="6">
        <text>a fatty acyl-[ACP] + S-adenosyl-L-methionine = an N-acyl-L-homoserine lactone + S-methyl-5'-thioadenosine + holo-[ACP] + H(+)</text>
        <dbReference type="Rhea" id="RHEA:10096"/>
        <dbReference type="Rhea" id="RHEA-COMP:9685"/>
        <dbReference type="Rhea" id="RHEA-COMP:14125"/>
        <dbReference type="ChEBI" id="CHEBI:15378"/>
        <dbReference type="ChEBI" id="CHEBI:17509"/>
        <dbReference type="ChEBI" id="CHEBI:55474"/>
        <dbReference type="ChEBI" id="CHEBI:59789"/>
        <dbReference type="ChEBI" id="CHEBI:64479"/>
        <dbReference type="ChEBI" id="CHEBI:138651"/>
        <dbReference type="EC" id="2.3.1.184"/>
    </reaction>
</comment>
<dbReference type="Proteomes" id="UP000184066">
    <property type="component" value="Unassembled WGS sequence"/>
</dbReference>
<name>A0A1M7T317_9RHOB</name>
<sequence>MIRFVYGSDLPAFPRLADSMFRDRAAQFRDRRAWDLRIDENGWETDEYDRINPLYCIYELPDGTHGGSGRLAPTTAGCMINDHFSDILGGTIESPLIWESTRFVVSPRISGGMQAARRISTALMLAGIEVGLRYGLTHYIGCYDPPMRRIWRNAGWPAEDIGARGTGRDQIIVGVWEISEQVRQNILDRAPEGLRLGAIPPIVPHAAIPALARAA</sequence>
<evidence type="ECO:0000256" key="1">
    <source>
        <dbReference type="ARBA" id="ARBA00022654"/>
    </source>
</evidence>
<dbReference type="OrthoDB" id="6169313at2"/>
<dbReference type="SUPFAM" id="SSF55729">
    <property type="entry name" value="Acyl-CoA N-acyltransferases (Nat)"/>
    <property type="match status" value="1"/>
</dbReference>
<keyword evidence="8" id="KW-1185">Reference proteome</keyword>
<evidence type="ECO:0000256" key="5">
    <source>
        <dbReference type="PROSITE-ProRule" id="PRU00533"/>
    </source>
</evidence>
<keyword evidence="1 5" id="KW-0673">Quorum sensing</keyword>
<evidence type="ECO:0000313" key="8">
    <source>
        <dbReference type="Proteomes" id="UP000184066"/>
    </source>
</evidence>
<evidence type="ECO:0000256" key="6">
    <source>
        <dbReference type="RuleBase" id="RU361135"/>
    </source>
</evidence>
<dbReference type="STRING" id="1189325.SAMN04488119_10472"/>
<dbReference type="InterPro" id="IPR016181">
    <property type="entry name" value="Acyl_CoA_acyltransferase"/>
</dbReference>
<dbReference type="PANTHER" id="PTHR39322:SF1">
    <property type="entry name" value="ISOVALERYL-HOMOSERINE LACTONE SYNTHASE"/>
    <property type="match status" value="1"/>
</dbReference>
<dbReference type="GO" id="GO:0061579">
    <property type="term" value="F:N-acyl homoserine lactone synthase activity"/>
    <property type="evidence" value="ECO:0007669"/>
    <property type="project" value="UniProtKB-UniRule"/>
</dbReference>
<evidence type="ECO:0000256" key="4">
    <source>
        <dbReference type="ARBA" id="ARBA00022929"/>
    </source>
</evidence>
<keyword evidence="4 5" id="KW-0071">Autoinducer synthesis</keyword>
<dbReference type="Pfam" id="PF00765">
    <property type="entry name" value="Autoind_synth"/>
    <property type="match status" value="1"/>
</dbReference>
<gene>
    <name evidence="7" type="ORF">SAMN05216200_10472</name>
</gene>
<keyword evidence="3 6" id="KW-0949">S-adenosyl-L-methionine</keyword>
<evidence type="ECO:0000256" key="3">
    <source>
        <dbReference type="ARBA" id="ARBA00022691"/>
    </source>
</evidence>
<dbReference type="Gene3D" id="3.40.630.30">
    <property type="match status" value="1"/>
</dbReference>
<dbReference type="InterPro" id="IPR001690">
    <property type="entry name" value="Autoind_synthase"/>
</dbReference>
<dbReference type="AlphaFoldDB" id="A0A1M7T317"/>
<dbReference type="PROSITE" id="PS51187">
    <property type="entry name" value="AUTOINDUCER_SYNTH_2"/>
    <property type="match status" value="1"/>
</dbReference>
<evidence type="ECO:0000313" key="7">
    <source>
        <dbReference type="EMBL" id="SHN65067.1"/>
    </source>
</evidence>
<organism evidence="7 8">
    <name type="scientific">Oceanicella actignis</name>
    <dbReference type="NCBI Taxonomy" id="1189325"/>
    <lineage>
        <taxon>Bacteria</taxon>
        <taxon>Pseudomonadati</taxon>
        <taxon>Pseudomonadota</taxon>
        <taxon>Alphaproteobacteria</taxon>
        <taxon>Rhodobacterales</taxon>
        <taxon>Paracoccaceae</taxon>
        <taxon>Oceanicella</taxon>
    </lineage>
</organism>
<dbReference type="GO" id="GO:0009372">
    <property type="term" value="P:quorum sensing"/>
    <property type="evidence" value="ECO:0007669"/>
    <property type="project" value="UniProtKB-UniRule"/>
</dbReference>
<dbReference type="RefSeq" id="WP_072747045.1">
    <property type="nucleotide sequence ID" value="NZ_FOHL01000004.1"/>
</dbReference>
<dbReference type="EMBL" id="FRDL01000004">
    <property type="protein sequence ID" value="SHN65067.1"/>
    <property type="molecule type" value="Genomic_DNA"/>
</dbReference>
<keyword evidence="2 6" id="KW-0808">Transferase</keyword>
<accession>A0A1M7T317</accession>
<comment type="similarity">
    <text evidence="5 6">Belongs to the autoinducer synthase family.</text>
</comment>
<dbReference type="PRINTS" id="PR01549">
    <property type="entry name" value="AUTOINDCRSYN"/>
</dbReference>
<dbReference type="PANTHER" id="PTHR39322">
    <property type="entry name" value="ACYL-HOMOSERINE-LACTONE SYNTHASE"/>
    <property type="match status" value="1"/>
</dbReference>